<evidence type="ECO:0000256" key="1">
    <source>
        <dbReference type="ARBA" id="ARBA00006432"/>
    </source>
</evidence>
<reference evidence="11 12" key="1">
    <citation type="submission" date="2018-12" db="EMBL/GenBank/DDBJ databases">
        <authorList>
            <consortium name="Pathogen Informatics"/>
        </authorList>
    </citation>
    <scope>NUCLEOTIDE SEQUENCE [LARGE SCALE GENOMIC DNA]</scope>
    <source>
        <strain evidence="11 12">NCTC10437</strain>
    </source>
</reference>
<dbReference type="Pfam" id="PF00501">
    <property type="entry name" value="AMP-binding"/>
    <property type="match status" value="1"/>
</dbReference>
<evidence type="ECO:0000256" key="6">
    <source>
        <dbReference type="ARBA" id="ARBA00076959"/>
    </source>
</evidence>
<comment type="catalytic activity">
    <reaction evidence="4">
        <text>a long-chain fatty acid + ATP + CoA = a long-chain fatty acyl-CoA + AMP + diphosphate</text>
        <dbReference type="Rhea" id="RHEA:15421"/>
        <dbReference type="ChEBI" id="CHEBI:30616"/>
        <dbReference type="ChEBI" id="CHEBI:33019"/>
        <dbReference type="ChEBI" id="CHEBI:57287"/>
        <dbReference type="ChEBI" id="CHEBI:57560"/>
        <dbReference type="ChEBI" id="CHEBI:83139"/>
        <dbReference type="ChEBI" id="CHEBI:456215"/>
        <dbReference type="EC" id="6.2.1.3"/>
    </reaction>
</comment>
<dbReference type="EC" id="6.2.1.3" evidence="3"/>
<dbReference type="KEGG" id="mauu:NCTC10437_00758"/>
<evidence type="ECO:0000256" key="5">
    <source>
        <dbReference type="ARBA" id="ARBA00069710"/>
    </source>
</evidence>
<dbReference type="Pfam" id="PF13193">
    <property type="entry name" value="AMP-binding_C"/>
    <property type="match status" value="1"/>
</dbReference>
<evidence type="ECO:0000256" key="3">
    <source>
        <dbReference type="ARBA" id="ARBA00026121"/>
    </source>
</evidence>
<dbReference type="STRING" id="1791.GCA_001049355_02337"/>
<evidence type="ECO:0000259" key="9">
    <source>
        <dbReference type="Pfam" id="PF00501"/>
    </source>
</evidence>
<dbReference type="InterPro" id="IPR020845">
    <property type="entry name" value="AMP-binding_CS"/>
</dbReference>
<keyword evidence="12" id="KW-1185">Reference proteome</keyword>
<feature type="domain" description="AMP-dependent synthetase/ligase" evidence="9">
    <location>
        <begin position="14"/>
        <end position="366"/>
    </location>
</feature>
<dbReference type="Proteomes" id="UP000279306">
    <property type="component" value="Chromosome"/>
</dbReference>
<protein>
    <recommendedName>
        <fullName evidence="5">Long-chain-fatty-acid--CoA ligase FadD13</fullName>
        <ecNumber evidence="3">6.2.1.3</ecNumber>
    </recommendedName>
    <alternativeName>
        <fullName evidence="6">Fatty acyl-CoA ligase</fullName>
    </alternativeName>
    <alternativeName>
        <fullName evidence="8">Fatty acyl-CoA synthetase</fullName>
    </alternativeName>
    <alternativeName>
        <fullName evidence="7">Very-long-chain fatty-acyl-CoA synthetase</fullName>
    </alternativeName>
</protein>
<dbReference type="PROSITE" id="PS00455">
    <property type="entry name" value="AMP_BINDING"/>
    <property type="match status" value="1"/>
</dbReference>
<dbReference type="PANTHER" id="PTHR24096">
    <property type="entry name" value="LONG-CHAIN-FATTY-ACID--COA LIGASE"/>
    <property type="match status" value="1"/>
</dbReference>
<dbReference type="InterPro" id="IPR042099">
    <property type="entry name" value="ANL_N_sf"/>
</dbReference>
<evidence type="ECO:0000259" key="10">
    <source>
        <dbReference type="Pfam" id="PF13193"/>
    </source>
</evidence>
<dbReference type="EMBL" id="LR134356">
    <property type="protein sequence ID" value="VEG51646.1"/>
    <property type="molecule type" value="Genomic_DNA"/>
</dbReference>
<dbReference type="CDD" id="cd17631">
    <property type="entry name" value="FACL_FadD13-like"/>
    <property type="match status" value="1"/>
</dbReference>
<dbReference type="PANTHER" id="PTHR24096:SF267">
    <property type="entry name" value="MALONATE--COA LIGASE ACSF3, MITOCHONDRIAL"/>
    <property type="match status" value="1"/>
</dbReference>
<feature type="domain" description="AMP-binding enzyme C-terminal" evidence="10">
    <location>
        <begin position="417"/>
        <end position="492"/>
    </location>
</feature>
<dbReference type="GO" id="GO:0004467">
    <property type="term" value="F:long-chain fatty acid-CoA ligase activity"/>
    <property type="evidence" value="ECO:0007669"/>
    <property type="project" value="UniProtKB-EC"/>
</dbReference>
<evidence type="ECO:0000313" key="12">
    <source>
        <dbReference type="Proteomes" id="UP000279306"/>
    </source>
</evidence>
<evidence type="ECO:0000256" key="2">
    <source>
        <dbReference type="ARBA" id="ARBA00022598"/>
    </source>
</evidence>
<dbReference type="OrthoDB" id="9803968at2"/>
<accession>A0A3S4VND7</accession>
<dbReference type="AlphaFoldDB" id="A0A3S4VND7"/>
<evidence type="ECO:0000256" key="4">
    <source>
        <dbReference type="ARBA" id="ARBA00036813"/>
    </source>
</evidence>
<dbReference type="InterPro" id="IPR045851">
    <property type="entry name" value="AMP-bd_C_sf"/>
</dbReference>
<organism evidence="11 12">
    <name type="scientific">Mycolicibacterium aurum</name>
    <name type="common">Mycobacterium aurum</name>
    <dbReference type="NCBI Taxonomy" id="1791"/>
    <lineage>
        <taxon>Bacteria</taxon>
        <taxon>Bacillati</taxon>
        <taxon>Actinomycetota</taxon>
        <taxon>Actinomycetes</taxon>
        <taxon>Mycobacteriales</taxon>
        <taxon>Mycobacteriaceae</taxon>
        <taxon>Mycolicibacterium</taxon>
    </lineage>
</organism>
<dbReference type="FunFam" id="3.30.300.30:FF:000008">
    <property type="entry name" value="2,3-dihydroxybenzoate-AMP ligase"/>
    <property type="match status" value="1"/>
</dbReference>
<dbReference type="InterPro" id="IPR000873">
    <property type="entry name" value="AMP-dep_synth/lig_dom"/>
</dbReference>
<dbReference type="NCBIfam" id="NF004837">
    <property type="entry name" value="PRK06187.1"/>
    <property type="match status" value="1"/>
</dbReference>
<comment type="similarity">
    <text evidence="1">Belongs to the ATP-dependent AMP-binding enzyme family.</text>
</comment>
<evidence type="ECO:0000313" key="11">
    <source>
        <dbReference type="EMBL" id="VEG51646.1"/>
    </source>
</evidence>
<gene>
    <name evidence="11" type="primary">fadD_3</name>
    <name evidence="11" type="ORF">NCTC10437_00758</name>
</gene>
<evidence type="ECO:0000256" key="7">
    <source>
        <dbReference type="ARBA" id="ARBA00080667"/>
    </source>
</evidence>
<name>A0A3S4VND7_MYCAU</name>
<evidence type="ECO:0000256" key="8">
    <source>
        <dbReference type="ARBA" id="ARBA00083882"/>
    </source>
</evidence>
<keyword evidence="2 11" id="KW-0436">Ligase</keyword>
<sequence length="511" mass="54847">MFHSLADIVRGHGRDRPDAQALIVGDRTITYGELDARSSRVAQAFAHAGVRSGDRVAFVERNGAEFFDVTFGLAKLGAVGVPVNWRLAAPEMRHIIADSGASVVVVGQEFVGHLEAIEDELTAQIVVIGNHARWPAFDRWVDAHPAEDPGVVTGPDDLVLLMYTSGTTGLPKGVMLSNANYVCKTAGVEGPWKFDADAVSLAVMPLFHMAGSGWAFAGLWQGASTVVLRDADPAAILDAIARHRITNMLLVPAVIQFLLDAPGIATLDASSLRVIVYGASPISDDVLMRGMEWFGGIFAQVYGMTETAGSITQLDGADHVPHLLRSCGKPYPWVQIRIVTTGGQAAAPGTVGEVWTRSDQNMLGYWNNPDATAATLTPDGWLRTGDAGYVDAEGYLYLHDRLKDMIVSGGENVYPVEVENALMTHPEVADVAVIGVPDPRWGEAVKAVVVATRGATPTEAGLIAFARDRLAGFKLPKTVDFVDALPRNPSGKILKRTLREPYWEGTDRHIG</sequence>
<proteinExistence type="inferred from homology"/>
<dbReference type="RefSeq" id="WP_048632242.1">
    <property type="nucleotide sequence ID" value="NZ_CVQQ01000006.1"/>
</dbReference>
<dbReference type="Gene3D" id="3.40.50.12780">
    <property type="entry name" value="N-terminal domain of ligase-like"/>
    <property type="match status" value="1"/>
</dbReference>
<dbReference type="InterPro" id="IPR025110">
    <property type="entry name" value="AMP-bd_C"/>
</dbReference>
<dbReference type="SUPFAM" id="SSF56801">
    <property type="entry name" value="Acetyl-CoA synthetase-like"/>
    <property type="match status" value="1"/>
</dbReference>
<dbReference type="Gene3D" id="3.30.300.30">
    <property type="match status" value="1"/>
</dbReference>